<dbReference type="InParanoid" id="A0A1X7TWI8"/>
<organism evidence="1">
    <name type="scientific">Amphimedon queenslandica</name>
    <name type="common">Sponge</name>
    <dbReference type="NCBI Taxonomy" id="400682"/>
    <lineage>
        <taxon>Eukaryota</taxon>
        <taxon>Metazoa</taxon>
        <taxon>Porifera</taxon>
        <taxon>Demospongiae</taxon>
        <taxon>Heteroscleromorpha</taxon>
        <taxon>Haplosclerida</taxon>
        <taxon>Niphatidae</taxon>
        <taxon>Amphimedon</taxon>
    </lineage>
</organism>
<dbReference type="EnsemblMetazoa" id="Aqu2.1.19748_001">
    <property type="protein sequence ID" value="Aqu2.1.19748_001"/>
    <property type="gene ID" value="Aqu2.1.19748"/>
</dbReference>
<sequence length="123" mass="13611">MTLYATVCGYSIFVLASTPKDRVCQFIQRRGPVMHPYTTSSTFFGGTTLCNGVVVLRALEFARLDYVVIHGYGMKMIVDFMEPLVPMIVDIPLVSKRLDAGANNHTTWIKSPSENTGVGNLHL</sequence>
<protein>
    <submittedName>
        <fullName evidence="1">Uncharacterized protein</fullName>
    </submittedName>
</protein>
<dbReference type="AlphaFoldDB" id="A0A1X7TWI8"/>
<evidence type="ECO:0000313" key="1">
    <source>
        <dbReference type="EnsemblMetazoa" id="Aqu2.1.19748_001"/>
    </source>
</evidence>
<accession>A0A1X7TWI8</accession>
<name>A0A1X7TWI8_AMPQE</name>
<proteinExistence type="predicted"/>
<reference evidence="1" key="1">
    <citation type="submission" date="2017-05" db="UniProtKB">
        <authorList>
            <consortium name="EnsemblMetazoa"/>
        </authorList>
    </citation>
    <scope>IDENTIFICATION</scope>
</reference>